<evidence type="ECO:0000313" key="2">
    <source>
        <dbReference type="EMBL" id="KHN84221.1"/>
    </source>
</evidence>
<keyword evidence="3" id="KW-1185">Reference proteome</keyword>
<protein>
    <submittedName>
        <fullName evidence="2">Uncharacterized protein</fullName>
    </submittedName>
</protein>
<evidence type="ECO:0000313" key="3">
    <source>
        <dbReference type="Proteomes" id="UP000031036"/>
    </source>
</evidence>
<dbReference type="Proteomes" id="UP000031036">
    <property type="component" value="Unassembled WGS sequence"/>
</dbReference>
<feature type="chain" id="PRO_5002078392" evidence="1">
    <location>
        <begin position="20"/>
        <end position="191"/>
    </location>
</feature>
<name>A0A0B2VL49_TOXCA</name>
<proteinExistence type="predicted"/>
<evidence type="ECO:0000256" key="1">
    <source>
        <dbReference type="SAM" id="SignalP"/>
    </source>
</evidence>
<sequence length="191" mass="22033">QMFAVAAVLLLLLLLQCAAYKDLPTDLSFGKNPISPPHPDEFSKSLILTKHSIVYGIRKTDGLLMVIEQQQINKIHDLETMQSMIDLPLGHERFEYCQVMLLEYDGITFMLMTHEELVGGKVLTTVYHVKEFRRKIHPHEKSFAFRSDLSGKSYITHDIKNSGMPRLPGYSQHQHRCCSLRSLVWHTIREL</sequence>
<keyword evidence="1" id="KW-0732">Signal</keyword>
<organism evidence="2 3">
    <name type="scientific">Toxocara canis</name>
    <name type="common">Canine roundworm</name>
    <dbReference type="NCBI Taxonomy" id="6265"/>
    <lineage>
        <taxon>Eukaryota</taxon>
        <taxon>Metazoa</taxon>
        <taxon>Ecdysozoa</taxon>
        <taxon>Nematoda</taxon>
        <taxon>Chromadorea</taxon>
        <taxon>Rhabditida</taxon>
        <taxon>Spirurina</taxon>
        <taxon>Ascaridomorpha</taxon>
        <taxon>Ascaridoidea</taxon>
        <taxon>Toxocaridae</taxon>
        <taxon>Toxocara</taxon>
    </lineage>
</organism>
<comment type="caution">
    <text evidence="2">The sequence shown here is derived from an EMBL/GenBank/DDBJ whole genome shotgun (WGS) entry which is preliminary data.</text>
</comment>
<dbReference type="EMBL" id="JPKZ01001032">
    <property type="protein sequence ID" value="KHN84221.1"/>
    <property type="molecule type" value="Genomic_DNA"/>
</dbReference>
<feature type="non-terminal residue" evidence="2">
    <location>
        <position position="1"/>
    </location>
</feature>
<reference evidence="2 3" key="1">
    <citation type="submission" date="2014-11" db="EMBL/GenBank/DDBJ databases">
        <title>Genetic blueprint of the zoonotic pathogen Toxocara canis.</title>
        <authorList>
            <person name="Zhu X.-Q."/>
            <person name="Korhonen P.K."/>
            <person name="Cai H."/>
            <person name="Young N.D."/>
            <person name="Nejsum P."/>
            <person name="von Samson-Himmelstjerna G."/>
            <person name="Boag P.R."/>
            <person name="Tan P."/>
            <person name="Li Q."/>
            <person name="Min J."/>
            <person name="Yang Y."/>
            <person name="Wang X."/>
            <person name="Fang X."/>
            <person name="Hall R.S."/>
            <person name="Hofmann A."/>
            <person name="Sternberg P.W."/>
            <person name="Jex A.R."/>
            <person name="Gasser R.B."/>
        </authorList>
    </citation>
    <scope>NUCLEOTIDE SEQUENCE [LARGE SCALE GENOMIC DNA]</scope>
    <source>
        <strain evidence="2">PN_DK_2014</strain>
    </source>
</reference>
<dbReference type="AlphaFoldDB" id="A0A0B2VL49"/>
<accession>A0A0B2VL49</accession>
<gene>
    <name evidence="2" type="ORF">Tcan_17843</name>
</gene>
<feature type="signal peptide" evidence="1">
    <location>
        <begin position="1"/>
        <end position="19"/>
    </location>
</feature>